<dbReference type="Pfam" id="PF01938">
    <property type="entry name" value="TRAM"/>
    <property type="match status" value="1"/>
</dbReference>
<dbReference type="SUPFAM" id="SSF102114">
    <property type="entry name" value="Radical SAM enzymes"/>
    <property type="match status" value="1"/>
</dbReference>
<keyword evidence="5" id="KW-0479">Metal-binding</keyword>
<dbReference type="PROSITE" id="PS51449">
    <property type="entry name" value="MTTASE_N"/>
    <property type="match status" value="1"/>
</dbReference>
<dbReference type="InterPro" id="IPR023404">
    <property type="entry name" value="rSAM_horseshoe"/>
</dbReference>
<dbReference type="InterPro" id="IPR006638">
    <property type="entry name" value="Elp3/MiaA/NifB-like_rSAM"/>
</dbReference>
<sequence length="622" mass="70636">MASALSSLSSILNQPQCSVRIKFRRRIAFNLRLLSLSSESHPAYFRCYLRTSRPLIRGFPLTSSRNLFQHHSPMINKTEVSSLHSFTPQASLTAPETLADSSSASEVFPRGRVYHETYGCQMNINDMEIVLSIMKKAGYTEVVEVPESAEIIFINTCAIRDNAEQKVWQRLNYFWFLKRHWKSNVSIGRSHSLHPPKVVVLGCMAERLKDKILDSDKMVDVVCGPDAYRDLPRLLEEVDNGQKGINTLLSLEETYADISPVRISKNSISAFVSVMRGCNNMCSFCIVPFTRGRERSRPIESIVREVAELWQGGVKEVTLLGQNVNSYNDASRISTGVEPPAGWKLSEGFSSMCKVKTMGLRFADLLDRLSTEFPEMRFRFTSPHPKDFPDELIYIMRERNNICKCIHLPAQTGSNTVLERMRRGYTREAYLDLVQKIRRIIPDVALTSDFICGFCGETEEEHAETLSLIKAVGYDMAYMFAYSMREKTHAHRNYIDDVPDNVKQRRLTELIETFRGSTGQCYDSQLGTTQLVLIEGPNKRAPNTELIGKTDKGHRVSFTNLPIPHRDNDDNELQNPSIGDFVEVRILRSTRASLFGDALSITKLSSFFKDLVEEDVAFANRT</sequence>
<evidence type="ECO:0000256" key="2">
    <source>
        <dbReference type="ARBA" id="ARBA00009815"/>
    </source>
</evidence>
<dbReference type="GO" id="GO:0005739">
    <property type="term" value="C:mitochondrion"/>
    <property type="evidence" value="ECO:0007669"/>
    <property type="project" value="TreeGrafter"/>
</dbReference>
<dbReference type="SFLD" id="SFLDG01082">
    <property type="entry name" value="B12-binding_domain_containing"/>
    <property type="match status" value="1"/>
</dbReference>
<dbReference type="Gene3D" id="3.40.50.12160">
    <property type="entry name" value="Methylthiotransferase, N-terminal domain"/>
    <property type="match status" value="1"/>
</dbReference>
<dbReference type="InterPro" id="IPR006463">
    <property type="entry name" value="MiaB_methiolase"/>
</dbReference>
<dbReference type="SFLD" id="SFLDG01061">
    <property type="entry name" value="methylthiotransferase"/>
    <property type="match status" value="1"/>
</dbReference>
<dbReference type="PANTHER" id="PTHR43020">
    <property type="entry name" value="CDK5 REGULATORY SUBUNIT-ASSOCIATED PROTEIN 1"/>
    <property type="match status" value="1"/>
</dbReference>
<dbReference type="Pfam" id="PF04055">
    <property type="entry name" value="Radical_SAM"/>
    <property type="match status" value="1"/>
</dbReference>
<comment type="cofactor">
    <cofactor evidence="1">
        <name>[4Fe-4S] cluster</name>
        <dbReference type="ChEBI" id="CHEBI:49883"/>
    </cofactor>
</comment>
<dbReference type="FunFam" id="3.40.50.12160:FF:000003">
    <property type="entry name" value="CDK5 regulatory subunit-associated protein 1"/>
    <property type="match status" value="1"/>
</dbReference>
<dbReference type="EMBL" id="BSYO01000014">
    <property type="protein sequence ID" value="GMH14889.1"/>
    <property type="molecule type" value="Genomic_DNA"/>
</dbReference>
<comment type="similarity">
    <text evidence="2">Belongs to the methylthiotransferase family. MiaB subfamily.</text>
</comment>
<feature type="domain" description="MTTase N-terminal" evidence="9">
    <location>
        <begin position="111"/>
        <end position="240"/>
    </location>
</feature>
<evidence type="ECO:0000313" key="12">
    <source>
        <dbReference type="Proteomes" id="UP001279734"/>
    </source>
</evidence>
<dbReference type="Proteomes" id="UP001279734">
    <property type="component" value="Unassembled WGS sequence"/>
</dbReference>
<dbReference type="GO" id="GO:0060255">
    <property type="term" value="P:regulation of macromolecule metabolic process"/>
    <property type="evidence" value="ECO:0007669"/>
    <property type="project" value="UniProtKB-ARBA"/>
</dbReference>
<keyword evidence="6" id="KW-0408">Iron</keyword>
<dbReference type="AlphaFoldDB" id="A0AAD3SQ81"/>
<gene>
    <name evidence="11" type="ORF">Nepgr_016730</name>
</gene>
<feature type="domain" description="TRAM" evidence="8">
    <location>
        <begin position="523"/>
        <end position="600"/>
    </location>
</feature>
<dbReference type="Gene3D" id="3.80.30.20">
    <property type="entry name" value="tm_1862 like domain"/>
    <property type="match status" value="1"/>
</dbReference>
<evidence type="ECO:0000256" key="3">
    <source>
        <dbReference type="ARBA" id="ARBA00022485"/>
    </source>
</evidence>
<organism evidence="11 12">
    <name type="scientific">Nepenthes gracilis</name>
    <name type="common">Slender pitcher plant</name>
    <dbReference type="NCBI Taxonomy" id="150966"/>
    <lineage>
        <taxon>Eukaryota</taxon>
        <taxon>Viridiplantae</taxon>
        <taxon>Streptophyta</taxon>
        <taxon>Embryophyta</taxon>
        <taxon>Tracheophyta</taxon>
        <taxon>Spermatophyta</taxon>
        <taxon>Magnoliopsida</taxon>
        <taxon>eudicotyledons</taxon>
        <taxon>Gunneridae</taxon>
        <taxon>Pentapetalae</taxon>
        <taxon>Caryophyllales</taxon>
        <taxon>Nepenthaceae</taxon>
        <taxon>Nepenthes</taxon>
    </lineage>
</organism>
<proteinExistence type="inferred from homology"/>
<dbReference type="SFLD" id="SFLDF00273">
    <property type="entry name" value="(dimethylallyl)adenosine_tRNA"/>
    <property type="match status" value="1"/>
</dbReference>
<dbReference type="PROSITE" id="PS50926">
    <property type="entry name" value="TRAM"/>
    <property type="match status" value="1"/>
</dbReference>
<dbReference type="Pfam" id="PF00919">
    <property type="entry name" value="UPF0004"/>
    <property type="match status" value="1"/>
</dbReference>
<evidence type="ECO:0000256" key="7">
    <source>
        <dbReference type="ARBA" id="ARBA00023014"/>
    </source>
</evidence>
<evidence type="ECO:0000256" key="4">
    <source>
        <dbReference type="ARBA" id="ARBA00022691"/>
    </source>
</evidence>
<dbReference type="InterPro" id="IPR002792">
    <property type="entry name" value="TRAM_dom"/>
</dbReference>
<dbReference type="SFLD" id="SFLDS00029">
    <property type="entry name" value="Radical_SAM"/>
    <property type="match status" value="1"/>
</dbReference>
<dbReference type="InterPro" id="IPR038135">
    <property type="entry name" value="Methylthiotransferase_N_sf"/>
</dbReference>
<dbReference type="InterPro" id="IPR005839">
    <property type="entry name" value="Methylthiotransferase"/>
</dbReference>
<dbReference type="FunFam" id="3.80.30.20:FF:000003">
    <property type="entry name" value="CDK5 regulatory subunit-associated protein 1"/>
    <property type="match status" value="1"/>
</dbReference>
<evidence type="ECO:0000259" key="9">
    <source>
        <dbReference type="PROSITE" id="PS51449"/>
    </source>
</evidence>
<evidence type="ECO:0000313" key="11">
    <source>
        <dbReference type="EMBL" id="GMH14889.1"/>
    </source>
</evidence>
<keyword evidence="4" id="KW-0949">S-adenosyl-L-methionine</keyword>
<dbReference type="PROSITE" id="PS51918">
    <property type="entry name" value="RADICAL_SAM"/>
    <property type="match status" value="1"/>
</dbReference>
<keyword evidence="3" id="KW-0004">4Fe-4S</keyword>
<dbReference type="CDD" id="cd01335">
    <property type="entry name" value="Radical_SAM"/>
    <property type="match status" value="1"/>
</dbReference>
<dbReference type="SMART" id="SM00729">
    <property type="entry name" value="Elp3"/>
    <property type="match status" value="1"/>
</dbReference>
<dbReference type="PROSITE" id="PS01278">
    <property type="entry name" value="MTTASE_RADICAL"/>
    <property type="match status" value="1"/>
</dbReference>
<keyword evidence="12" id="KW-1185">Reference proteome</keyword>
<comment type="caution">
    <text evidence="11">The sequence shown here is derived from an EMBL/GenBank/DDBJ whole genome shotgun (WGS) entry which is preliminary data.</text>
</comment>
<dbReference type="SFLD" id="SFLDF00413">
    <property type="entry name" value="CDK5RAP1"/>
    <property type="match status" value="1"/>
</dbReference>
<accession>A0AAD3SQ81</accession>
<evidence type="ECO:0000256" key="1">
    <source>
        <dbReference type="ARBA" id="ARBA00001966"/>
    </source>
</evidence>
<protein>
    <recommendedName>
        <fullName evidence="13">CDK5RAP1-like protein</fullName>
    </recommendedName>
</protein>
<dbReference type="InterPro" id="IPR007197">
    <property type="entry name" value="rSAM"/>
</dbReference>
<evidence type="ECO:0000256" key="5">
    <source>
        <dbReference type="ARBA" id="ARBA00022723"/>
    </source>
</evidence>
<feature type="domain" description="Radical SAM core" evidence="10">
    <location>
        <begin position="264"/>
        <end position="520"/>
    </location>
</feature>
<dbReference type="InterPro" id="IPR020612">
    <property type="entry name" value="Methylthiotransferase_CS"/>
</dbReference>
<dbReference type="GO" id="GO:0051539">
    <property type="term" value="F:4 iron, 4 sulfur cluster binding"/>
    <property type="evidence" value="ECO:0007669"/>
    <property type="project" value="UniProtKB-KW"/>
</dbReference>
<reference evidence="11" key="1">
    <citation type="submission" date="2023-05" db="EMBL/GenBank/DDBJ databases">
        <title>Nepenthes gracilis genome sequencing.</title>
        <authorList>
            <person name="Fukushima K."/>
        </authorList>
    </citation>
    <scope>NUCLEOTIDE SEQUENCE</scope>
    <source>
        <strain evidence="11">SING2019-196</strain>
    </source>
</reference>
<dbReference type="NCBIfam" id="TIGR00089">
    <property type="entry name" value="MiaB/RimO family radical SAM methylthiotransferase"/>
    <property type="match status" value="1"/>
</dbReference>
<dbReference type="GO" id="GO:0046872">
    <property type="term" value="F:metal ion binding"/>
    <property type="evidence" value="ECO:0007669"/>
    <property type="project" value="UniProtKB-KW"/>
</dbReference>
<dbReference type="GO" id="GO:0080090">
    <property type="term" value="P:regulation of primary metabolic process"/>
    <property type="evidence" value="ECO:0007669"/>
    <property type="project" value="UniProtKB-ARBA"/>
</dbReference>
<dbReference type="GO" id="GO:0035597">
    <property type="term" value="F:tRNA-2-methylthio-N(6)-dimethylallyladenosine(37) synthase activity"/>
    <property type="evidence" value="ECO:0007669"/>
    <property type="project" value="TreeGrafter"/>
</dbReference>
<evidence type="ECO:0008006" key="13">
    <source>
        <dbReference type="Google" id="ProtNLM"/>
    </source>
</evidence>
<evidence type="ECO:0000259" key="10">
    <source>
        <dbReference type="PROSITE" id="PS51918"/>
    </source>
</evidence>
<evidence type="ECO:0000256" key="6">
    <source>
        <dbReference type="ARBA" id="ARBA00023004"/>
    </source>
</evidence>
<evidence type="ECO:0000259" key="8">
    <source>
        <dbReference type="PROSITE" id="PS50926"/>
    </source>
</evidence>
<dbReference type="InterPro" id="IPR013848">
    <property type="entry name" value="Methylthiotransferase_N"/>
</dbReference>
<dbReference type="InterPro" id="IPR058240">
    <property type="entry name" value="rSAM_sf"/>
</dbReference>
<dbReference type="PANTHER" id="PTHR43020:SF2">
    <property type="entry name" value="MITOCHONDRIAL TRNA METHYLTHIOTRANSFERASE CDK5RAP1"/>
    <property type="match status" value="1"/>
</dbReference>
<name>A0AAD3SQ81_NEPGR</name>
<dbReference type="GO" id="GO:0005829">
    <property type="term" value="C:cytosol"/>
    <property type="evidence" value="ECO:0007669"/>
    <property type="project" value="TreeGrafter"/>
</dbReference>
<keyword evidence="7" id="KW-0411">Iron-sulfur</keyword>